<keyword evidence="2" id="KW-0812">Transmembrane</keyword>
<dbReference type="RefSeq" id="WP_051698909.1">
    <property type="nucleotide sequence ID" value="NZ_JMIW01000001.1"/>
</dbReference>
<sequence length="295" mass="30907">MAQHSRIAQSRLAGISGLIAAASLAFTPAQAQAAEIAPTGTAGYATGFIASTTANNGIANPLGTLGAPSVPGADTAQEWGRWGWRGRRGWRGHRRGVRGGDILAGVLVLGGIAAIASAANNNRRRDREVVVVERDRVRDRDYDYRPENRRTTTRSTSGGSGIDNAVSMCLNEIEQNIRVDSVDGASRVGSGWIVTGSLFDGSGFSCEIDNSGQISGVDYGRGVRSSSLPTTQRLASVDGARVDRARAEGQLSDDRYASARADVGGTTRPDLAIDPNDERLPAYPGGPLPGEEGSE</sequence>
<protein>
    <recommendedName>
        <fullName evidence="6">17 kDa surface antigen</fullName>
    </recommendedName>
</protein>
<dbReference type="Proteomes" id="UP000027647">
    <property type="component" value="Unassembled WGS sequence"/>
</dbReference>
<keyword evidence="3" id="KW-0732">Signal</keyword>
<gene>
    <name evidence="4" type="ORF">EH31_03695</name>
</gene>
<evidence type="ECO:0000256" key="1">
    <source>
        <dbReference type="SAM" id="MobiDB-lite"/>
    </source>
</evidence>
<keyword evidence="5" id="KW-1185">Reference proteome</keyword>
<comment type="caution">
    <text evidence="4">The sequence shown here is derived from an EMBL/GenBank/DDBJ whole genome shotgun (WGS) entry which is preliminary data.</text>
</comment>
<evidence type="ECO:0000313" key="5">
    <source>
        <dbReference type="Proteomes" id="UP000027647"/>
    </source>
</evidence>
<name>A0A074N1J0_ERYLO</name>
<keyword evidence="2" id="KW-0472">Membrane</keyword>
<feature type="region of interest" description="Disordered" evidence="1">
    <location>
        <begin position="246"/>
        <end position="295"/>
    </location>
</feature>
<evidence type="ECO:0000256" key="3">
    <source>
        <dbReference type="SAM" id="SignalP"/>
    </source>
</evidence>
<proteinExistence type="predicted"/>
<evidence type="ECO:0000313" key="4">
    <source>
        <dbReference type="EMBL" id="KEO91787.1"/>
    </source>
</evidence>
<dbReference type="OrthoDB" id="7510861at2"/>
<dbReference type="EMBL" id="JMIW01000001">
    <property type="protein sequence ID" value="KEO91787.1"/>
    <property type="molecule type" value="Genomic_DNA"/>
</dbReference>
<feature type="transmembrane region" description="Helical" evidence="2">
    <location>
        <begin position="102"/>
        <end position="119"/>
    </location>
</feature>
<dbReference type="eggNOG" id="ENOG50317SD">
    <property type="taxonomic scope" value="Bacteria"/>
</dbReference>
<feature type="compositionally biased region" description="Basic and acidic residues" evidence="1">
    <location>
        <begin position="246"/>
        <end position="257"/>
    </location>
</feature>
<feature type="chain" id="PRO_5001697545" description="17 kDa surface antigen" evidence="3">
    <location>
        <begin position="34"/>
        <end position="295"/>
    </location>
</feature>
<reference evidence="4 5" key="1">
    <citation type="submission" date="2014-04" db="EMBL/GenBank/DDBJ databases">
        <title>A comprehensive comparison of genomes of Erythrobacter spp. strains.</title>
        <authorList>
            <person name="Zheng Q."/>
        </authorList>
    </citation>
    <scope>NUCLEOTIDE SEQUENCE [LARGE SCALE GENOMIC DNA]</scope>
    <source>
        <strain evidence="4 5">DSM 6997</strain>
    </source>
</reference>
<feature type="region of interest" description="Disordered" evidence="1">
    <location>
        <begin position="222"/>
        <end position="241"/>
    </location>
</feature>
<accession>A0A074N1J0</accession>
<feature type="compositionally biased region" description="Polar residues" evidence="1">
    <location>
        <begin position="224"/>
        <end position="234"/>
    </location>
</feature>
<feature type="signal peptide" evidence="3">
    <location>
        <begin position="1"/>
        <end position="33"/>
    </location>
</feature>
<evidence type="ECO:0000256" key="2">
    <source>
        <dbReference type="SAM" id="Phobius"/>
    </source>
</evidence>
<organism evidence="4 5">
    <name type="scientific">Erythrobacter longus</name>
    <dbReference type="NCBI Taxonomy" id="1044"/>
    <lineage>
        <taxon>Bacteria</taxon>
        <taxon>Pseudomonadati</taxon>
        <taxon>Pseudomonadota</taxon>
        <taxon>Alphaproteobacteria</taxon>
        <taxon>Sphingomonadales</taxon>
        <taxon>Erythrobacteraceae</taxon>
        <taxon>Erythrobacter/Porphyrobacter group</taxon>
        <taxon>Erythrobacter</taxon>
    </lineage>
</organism>
<dbReference type="AlphaFoldDB" id="A0A074N1J0"/>
<evidence type="ECO:0008006" key="6">
    <source>
        <dbReference type="Google" id="ProtNLM"/>
    </source>
</evidence>
<keyword evidence="2" id="KW-1133">Transmembrane helix</keyword>